<organism evidence="3 4">
    <name type="scientific">Calidithermus roseus</name>
    <dbReference type="NCBI Taxonomy" id="1644118"/>
    <lineage>
        <taxon>Bacteria</taxon>
        <taxon>Thermotogati</taxon>
        <taxon>Deinococcota</taxon>
        <taxon>Deinococci</taxon>
        <taxon>Thermales</taxon>
        <taxon>Thermaceae</taxon>
        <taxon>Calidithermus</taxon>
    </lineage>
</organism>
<dbReference type="PROSITE" id="PS50887">
    <property type="entry name" value="GGDEF"/>
    <property type="match status" value="1"/>
</dbReference>
<dbReference type="Gene3D" id="3.30.70.270">
    <property type="match status" value="1"/>
</dbReference>
<dbReference type="EMBL" id="QWLA01000062">
    <property type="protein sequence ID" value="RIH84165.1"/>
    <property type="molecule type" value="Genomic_DNA"/>
</dbReference>
<keyword evidence="1" id="KW-0472">Membrane</keyword>
<dbReference type="GO" id="GO:0043709">
    <property type="term" value="P:cell adhesion involved in single-species biofilm formation"/>
    <property type="evidence" value="ECO:0007669"/>
    <property type="project" value="TreeGrafter"/>
</dbReference>
<feature type="transmembrane region" description="Helical" evidence="1">
    <location>
        <begin position="52"/>
        <end position="70"/>
    </location>
</feature>
<dbReference type="FunFam" id="3.30.70.270:FF:000001">
    <property type="entry name" value="Diguanylate cyclase domain protein"/>
    <property type="match status" value="1"/>
</dbReference>
<feature type="transmembrane region" description="Helical" evidence="1">
    <location>
        <begin position="167"/>
        <end position="186"/>
    </location>
</feature>
<evidence type="ECO:0000313" key="4">
    <source>
        <dbReference type="Proteomes" id="UP000265341"/>
    </source>
</evidence>
<dbReference type="SUPFAM" id="SSF55073">
    <property type="entry name" value="Nucleotide cyclase"/>
    <property type="match status" value="1"/>
</dbReference>
<dbReference type="Proteomes" id="UP000265341">
    <property type="component" value="Unassembled WGS sequence"/>
</dbReference>
<name>A0A399EJ73_9DEIN</name>
<feature type="transmembrane region" description="Helical" evidence="1">
    <location>
        <begin position="102"/>
        <end position="124"/>
    </location>
</feature>
<dbReference type="InterPro" id="IPR000160">
    <property type="entry name" value="GGDEF_dom"/>
</dbReference>
<comment type="caution">
    <text evidence="3">The sequence shown here is derived from an EMBL/GenBank/DDBJ whole genome shotgun (WGS) entry which is preliminary data.</text>
</comment>
<dbReference type="InterPro" id="IPR050469">
    <property type="entry name" value="Diguanylate_Cyclase"/>
</dbReference>
<dbReference type="PANTHER" id="PTHR45138">
    <property type="entry name" value="REGULATORY COMPONENTS OF SENSORY TRANSDUCTION SYSTEM"/>
    <property type="match status" value="1"/>
</dbReference>
<dbReference type="GO" id="GO:0005886">
    <property type="term" value="C:plasma membrane"/>
    <property type="evidence" value="ECO:0007669"/>
    <property type="project" value="TreeGrafter"/>
</dbReference>
<sequence length="364" mass="40782">MPPGPGLPQEDRALETLKNRVYRLGLPVVLLAALIGTFVNTPTPELGALDRLNLPFATAWLFACYGALLWQRRVTPAFEYAVLGGATLFSLINTHLNFSALALWGHGIWLPALWIGVLYLWTYLVGSYRHALKLSIVILSLHVFTGLFTLLPLWLGGWRPTLPQIDALTQFYLSQLAYLLLFRLVIGFGEQVTRLRLQAETYYRLAHTDSLTGVPNRRYLLSEIGHELERSQRYGRPMALILIDLDRFKQVNDRHGHEMGDRVLQQVAQRIQRGIRHSDRMGRWGGEEFLVLLSEAGLEEATQLAERLREELGQPLMEGLEPLSASLGVAVAQPGDTPDRLVNRADQAMYAAKRAGGNLVESVG</sequence>
<dbReference type="CDD" id="cd01949">
    <property type="entry name" value="GGDEF"/>
    <property type="match status" value="1"/>
</dbReference>
<accession>A0A399EJ73</accession>
<evidence type="ECO:0000256" key="1">
    <source>
        <dbReference type="SAM" id="Phobius"/>
    </source>
</evidence>
<dbReference type="SMART" id="SM00267">
    <property type="entry name" value="GGDEF"/>
    <property type="match status" value="1"/>
</dbReference>
<dbReference type="PANTHER" id="PTHR45138:SF9">
    <property type="entry name" value="DIGUANYLATE CYCLASE DGCM-RELATED"/>
    <property type="match status" value="1"/>
</dbReference>
<keyword evidence="4" id="KW-1185">Reference proteome</keyword>
<keyword evidence="1" id="KW-0812">Transmembrane</keyword>
<keyword evidence="1" id="KW-1133">Transmembrane helix</keyword>
<dbReference type="RefSeq" id="WP_182482825.1">
    <property type="nucleotide sequence ID" value="NZ_QWLA01000062.1"/>
</dbReference>
<dbReference type="InterPro" id="IPR029787">
    <property type="entry name" value="Nucleotide_cyclase"/>
</dbReference>
<dbReference type="InterPro" id="IPR043128">
    <property type="entry name" value="Rev_trsase/Diguanyl_cyclase"/>
</dbReference>
<dbReference type="Pfam" id="PF00990">
    <property type="entry name" value="GGDEF"/>
    <property type="match status" value="1"/>
</dbReference>
<reference evidence="3 4" key="1">
    <citation type="submission" date="2018-08" db="EMBL/GenBank/DDBJ databases">
        <title>Meiothermus roseus NBRC 110900 genome sequencing project.</title>
        <authorList>
            <person name="Da Costa M.S."/>
            <person name="Albuquerque L."/>
            <person name="Raposo P."/>
            <person name="Froufe H.J.C."/>
            <person name="Barroso C.S."/>
            <person name="Egas C."/>
        </authorList>
    </citation>
    <scope>NUCLEOTIDE SEQUENCE [LARGE SCALE GENOMIC DNA]</scope>
    <source>
        <strain evidence="3 4">NBRC 110900</strain>
    </source>
</reference>
<protein>
    <submittedName>
        <fullName evidence="3">Response regulator PleD</fullName>
    </submittedName>
</protein>
<evidence type="ECO:0000259" key="2">
    <source>
        <dbReference type="PROSITE" id="PS50887"/>
    </source>
</evidence>
<evidence type="ECO:0000313" key="3">
    <source>
        <dbReference type="EMBL" id="RIH84165.1"/>
    </source>
</evidence>
<gene>
    <name evidence="3" type="primary">pleD_2</name>
    <name evidence="3" type="ORF">Mrose_02752</name>
</gene>
<dbReference type="GO" id="GO:0052621">
    <property type="term" value="F:diguanylate cyclase activity"/>
    <property type="evidence" value="ECO:0007669"/>
    <property type="project" value="TreeGrafter"/>
</dbReference>
<feature type="domain" description="GGDEF" evidence="2">
    <location>
        <begin position="236"/>
        <end position="364"/>
    </location>
</feature>
<feature type="transmembrane region" description="Helical" evidence="1">
    <location>
        <begin position="21"/>
        <end position="40"/>
    </location>
</feature>
<feature type="transmembrane region" description="Helical" evidence="1">
    <location>
        <begin position="77"/>
        <end position="96"/>
    </location>
</feature>
<feature type="transmembrane region" description="Helical" evidence="1">
    <location>
        <begin position="136"/>
        <end position="155"/>
    </location>
</feature>
<proteinExistence type="predicted"/>
<dbReference type="AlphaFoldDB" id="A0A399EJ73"/>
<dbReference type="NCBIfam" id="TIGR00254">
    <property type="entry name" value="GGDEF"/>
    <property type="match status" value="1"/>
</dbReference>
<dbReference type="GO" id="GO:1902201">
    <property type="term" value="P:negative regulation of bacterial-type flagellum-dependent cell motility"/>
    <property type="evidence" value="ECO:0007669"/>
    <property type="project" value="TreeGrafter"/>
</dbReference>